<feature type="transmembrane region" description="Helical" evidence="12">
    <location>
        <begin position="209"/>
        <end position="227"/>
    </location>
</feature>
<feature type="transmembrane region" description="Helical" evidence="12">
    <location>
        <begin position="296"/>
        <end position="315"/>
    </location>
</feature>
<comment type="function">
    <text evidence="1">Intake of glucose and galactose.</text>
</comment>
<feature type="transmembrane region" description="Helical" evidence="12">
    <location>
        <begin position="96"/>
        <end position="115"/>
    </location>
</feature>
<feature type="transmembrane region" description="Helical" evidence="12">
    <location>
        <begin position="322"/>
        <end position="340"/>
    </location>
</feature>
<evidence type="ECO:0000256" key="2">
    <source>
        <dbReference type="ARBA" id="ARBA00004429"/>
    </source>
</evidence>
<feature type="transmembrane region" description="Helical" evidence="12">
    <location>
        <begin position="170"/>
        <end position="189"/>
    </location>
</feature>
<evidence type="ECO:0000256" key="10">
    <source>
        <dbReference type="ARBA" id="ARBA00023136"/>
    </source>
</evidence>
<accession>A0A1U6HZH8</accession>
<evidence type="ECO:0000313" key="14">
    <source>
        <dbReference type="Proteomes" id="UP000190989"/>
    </source>
</evidence>
<evidence type="ECO:0000256" key="8">
    <source>
        <dbReference type="ARBA" id="ARBA00022692"/>
    </source>
</evidence>
<keyword evidence="6" id="KW-0997">Cell inner membrane</keyword>
<feature type="region of interest" description="Disordered" evidence="11">
    <location>
        <begin position="1"/>
        <end position="20"/>
    </location>
</feature>
<feature type="transmembrane region" description="Helical" evidence="12">
    <location>
        <begin position="66"/>
        <end position="87"/>
    </location>
</feature>
<keyword evidence="9 12" id="KW-1133">Transmembrane helix</keyword>
<dbReference type="InterPro" id="IPR011701">
    <property type="entry name" value="MFS"/>
</dbReference>
<evidence type="ECO:0000256" key="4">
    <source>
        <dbReference type="ARBA" id="ARBA00022448"/>
    </source>
</evidence>
<dbReference type="GO" id="GO:0005354">
    <property type="term" value="F:galactose transmembrane transporter activity"/>
    <property type="evidence" value="ECO:0007669"/>
    <property type="project" value="InterPro"/>
</dbReference>
<dbReference type="RefSeq" id="WP_054947580.1">
    <property type="nucleotide sequence ID" value="NZ_FVZE01000003.1"/>
</dbReference>
<dbReference type="SUPFAM" id="SSF103473">
    <property type="entry name" value="MFS general substrate transporter"/>
    <property type="match status" value="1"/>
</dbReference>
<dbReference type="AlphaFoldDB" id="A0A1U6HZH8"/>
<feature type="transmembrane region" description="Helical" evidence="12">
    <location>
        <begin position="379"/>
        <end position="396"/>
    </location>
</feature>
<dbReference type="Pfam" id="PF07690">
    <property type="entry name" value="MFS_1"/>
    <property type="match status" value="1"/>
</dbReference>
<dbReference type="EMBL" id="FVZE01000003">
    <property type="protein sequence ID" value="SLK01188.1"/>
    <property type="molecule type" value="Genomic_DNA"/>
</dbReference>
<keyword evidence="4" id="KW-0813">Transport</keyword>
<comment type="similarity">
    <text evidence="3">Belongs to the major facilitator superfamily. FHS transporter (TC 2.A.1.7) family.</text>
</comment>
<keyword evidence="10 12" id="KW-0472">Membrane</keyword>
<keyword evidence="14" id="KW-1185">Reference proteome</keyword>
<evidence type="ECO:0000256" key="7">
    <source>
        <dbReference type="ARBA" id="ARBA00022597"/>
    </source>
</evidence>
<sequence>MALAPGATSSTDPQVGDEGPSPHIDAPELRLFVMALFFIFGGITSLNDVLIPKLKELFTLNYMQAMLVQTAFFAAYAIISIPGAALVKRVGYMRGAAIGLLTMMAGCLLFIPASASATFGVFLFALFILAAGVTIVQVVANPLISLLGPVKTTHSRLTFAQAFNSLGTTIFPYVGTIIMLGGLAAVSAADLSGAELAAYRVAETAAIERAYLGLAVALAVIAGVVWFNRNRLKGEKHEGGSILRSFDLMRRLRFGFGASCIFLYVGAEVAIGSFIVNYMMQENVLGLTEQAAGKLIPLYWGGALIGRFIGSALLRMVSPGKILSFNAACAIGLILLSTHTTGVVSGYTYLAIGLMNSIMFPTIFSLACEGLGKRAADGSGVICVMIVGGAVIPPLTGHLADVTGSLEIALALPALCYAIIALFGWYARKPVTA</sequence>
<gene>
    <name evidence="13" type="ORF">SAMN06295987_103428</name>
</gene>
<dbReference type="GO" id="GO:0005886">
    <property type="term" value="C:plasma membrane"/>
    <property type="evidence" value="ECO:0007669"/>
    <property type="project" value="UniProtKB-SubCell"/>
</dbReference>
<evidence type="ECO:0000313" key="13">
    <source>
        <dbReference type="EMBL" id="SLK01188.1"/>
    </source>
</evidence>
<dbReference type="NCBIfam" id="TIGR01272">
    <property type="entry name" value="gluP"/>
    <property type="match status" value="1"/>
</dbReference>
<dbReference type="InterPro" id="IPR036259">
    <property type="entry name" value="MFS_trans_sf"/>
</dbReference>
<comment type="subcellular location">
    <subcellularLocation>
        <location evidence="2">Cell inner membrane</location>
        <topology evidence="2">Multi-pass membrane protein</topology>
    </subcellularLocation>
</comment>
<proteinExistence type="inferred from homology"/>
<dbReference type="STRING" id="428990.SAMN06295987_103428"/>
<feature type="transmembrane region" description="Helical" evidence="12">
    <location>
        <begin position="121"/>
        <end position="149"/>
    </location>
</feature>
<dbReference type="InterPro" id="IPR005964">
    <property type="entry name" value="Glc/Gal_transptr_bac"/>
</dbReference>
<feature type="transmembrane region" description="Helical" evidence="12">
    <location>
        <begin position="346"/>
        <end position="367"/>
    </location>
</feature>
<feature type="transmembrane region" description="Helical" evidence="12">
    <location>
        <begin position="254"/>
        <end position="276"/>
    </location>
</feature>
<evidence type="ECO:0000256" key="3">
    <source>
        <dbReference type="ARBA" id="ARBA00009120"/>
    </source>
</evidence>
<dbReference type="InterPro" id="IPR050375">
    <property type="entry name" value="MFS_TsgA-like"/>
</dbReference>
<keyword evidence="7" id="KW-0762">Sugar transport</keyword>
<evidence type="ECO:0000256" key="6">
    <source>
        <dbReference type="ARBA" id="ARBA00022519"/>
    </source>
</evidence>
<evidence type="ECO:0000256" key="1">
    <source>
        <dbReference type="ARBA" id="ARBA00003321"/>
    </source>
</evidence>
<name>A0A1U6HZH8_9SPHN</name>
<reference evidence="14" key="1">
    <citation type="submission" date="2017-02" db="EMBL/GenBank/DDBJ databases">
        <authorList>
            <person name="Varghese N."/>
            <person name="Submissions S."/>
        </authorList>
    </citation>
    <scope>NUCLEOTIDE SEQUENCE [LARGE SCALE GENOMIC DNA]</scope>
    <source>
        <strain evidence="14">SM117</strain>
    </source>
</reference>
<feature type="transmembrane region" description="Helical" evidence="12">
    <location>
        <begin position="408"/>
        <end position="427"/>
    </location>
</feature>
<dbReference type="PANTHER" id="PTHR43702:SF3">
    <property type="entry name" value="PROTEIN TSGA"/>
    <property type="match status" value="1"/>
</dbReference>
<organism evidence="13 14">
    <name type="scientific">Novosphingobium mathurense</name>
    <dbReference type="NCBI Taxonomy" id="428990"/>
    <lineage>
        <taxon>Bacteria</taxon>
        <taxon>Pseudomonadati</taxon>
        <taxon>Pseudomonadota</taxon>
        <taxon>Alphaproteobacteria</taxon>
        <taxon>Sphingomonadales</taxon>
        <taxon>Sphingomonadaceae</taxon>
        <taxon>Novosphingobium</taxon>
    </lineage>
</organism>
<dbReference type="Gene3D" id="1.20.1250.20">
    <property type="entry name" value="MFS general substrate transporter like domains"/>
    <property type="match status" value="2"/>
</dbReference>
<feature type="transmembrane region" description="Helical" evidence="12">
    <location>
        <begin position="29"/>
        <end position="46"/>
    </location>
</feature>
<evidence type="ECO:0000256" key="12">
    <source>
        <dbReference type="SAM" id="Phobius"/>
    </source>
</evidence>
<keyword evidence="8 12" id="KW-0812">Transmembrane</keyword>
<evidence type="ECO:0000256" key="5">
    <source>
        <dbReference type="ARBA" id="ARBA00022475"/>
    </source>
</evidence>
<evidence type="ECO:0000256" key="11">
    <source>
        <dbReference type="SAM" id="MobiDB-lite"/>
    </source>
</evidence>
<dbReference type="PANTHER" id="PTHR43702">
    <property type="entry name" value="L-FUCOSE-PROTON SYMPORTER"/>
    <property type="match status" value="1"/>
</dbReference>
<evidence type="ECO:0000256" key="9">
    <source>
        <dbReference type="ARBA" id="ARBA00022989"/>
    </source>
</evidence>
<keyword evidence="5" id="KW-1003">Cell membrane</keyword>
<dbReference type="GO" id="GO:1904659">
    <property type="term" value="P:D-glucose transmembrane transport"/>
    <property type="evidence" value="ECO:0007669"/>
    <property type="project" value="InterPro"/>
</dbReference>
<dbReference type="CDD" id="cd17394">
    <property type="entry name" value="MFS_FucP_like"/>
    <property type="match status" value="1"/>
</dbReference>
<dbReference type="GO" id="GO:0055056">
    <property type="term" value="F:D-glucose transmembrane transporter activity"/>
    <property type="evidence" value="ECO:0007669"/>
    <property type="project" value="InterPro"/>
</dbReference>
<protein>
    <submittedName>
        <fullName evidence="13">MFS transporter, FHS family, L-fucose permease</fullName>
    </submittedName>
</protein>
<dbReference type="Proteomes" id="UP000190989">
    <property type="component" value="Unassembled WGS sequence"/>
</dbReference>